<dbReference type="InterPro" id="IPR057326">
    <property type="entry name" value="KR_dom"/>
</dbReference>
<keyword evidence="6" id="KW-1185">Reference proteome</keyword>
<dbReference type="InterPro" id="IPR002347">
    <property type="entry name" value="SDR_fam"/>
</dbReference>
<gene>
    <name evidence="5" type="ORF">GCM10023225_27650</name>
</gene>
<dbReference type="PROSITE" id="PS00061">
    <property type="entry name" value="ADH_SHORT"/>
    <property type="match status" value="1"/>
</dbReference>
<comment type="caution">
    <text evidence="5">The sequence shown here is derived from an EMBL/GenBank/DDBJ whole genome shotgun (WGS) entry which is preliminary data.</text>
</comment>
<evidence type="ECO:0000256" key="2">
    <source>
        <dbReference type="ARBA" id="ARBA00023002"/>
    </source>
</evidence>
<dbReference type="PRINTS" id="PR00080">
    <property type="entry name" value="SDRFAMILY"/>
</dbReference>
<evidence type="ECO:0000256" key="3">
    <source>
        <dbReference type="RuleBase" id="RU000363"/>
    </source>
</evidence>
<evidence type="ECO:0000259" key="4">
    <source>
        <dbReference type="SMART" id="SM00822"/>
    </source>
</evidence>
<evidence type="ECO:0000313" key="6">
    <source>
        <dbReference type="Proteomes" id="UP001501195"/>
    </source>
</evidence>
<keyword evidence="2" id="KW-0560">Oxidoreductase</keyword>
<comment type="similarity">
    <text evidence="1 3">Belongs to the short-chain dehydrogenases/reductases (SDR) family.</text>
</comment>
<organism evidence="5 6">
    <name type="scientific">Kineococcus glutinatus</name>
    <dbReference type="NCBI Taxonomy" id="1070872"/>
    <lineage>
        <taxon>Bacteria</taxon>
        <taxon>Bacillati</taxon>
        <taxon>Actinomycetota</taxon>
        <taxon>Actinomycetes</taxon>
        <taxon>Kineosporiales</taxon>
        <taxon>Kineosporiaceae</taxon>
        <taxon>Kineococcus</taxon>
    </lineage>
</organism>
<dbReference type="InterPro" id="IPR020904">
    <property type="entry name" value="Sc_DH/Rdtase_CS"/>
</dbReference>
<evidence type="ECO:0000313" key="5">
    <source>
        <dbReference type="EMBL" id="GAA4988457.1"/>
    </source>
</evidence>
<dbReference type="CDD" id="cd05233">
    <property type="entry name" value="SDR_c"/>
    <property type="match status" value="1"/>
</dbReference>
<name>A0ABP9I614_9ACTN</name>
<dbReference type="PRINTS" id="PR00081">
    <property type="entry name" value="GDHRDH"/>
</dbReference>
<dbReference type="SUPFAM" id="SSF51735">
    <property type="entry name" value="NAD(P)-binding Rossmann-fold domains"/>
    <property type="match status" value="1"/>
</dbReference>
<dbReference type="Pfam" id="PF00106">
    <property type="entry name" value="adh_short"/>
    <property type="match status" value="1"/>
</dbReference>
<dbReference type="PANTHER" id="PTHR43639">
    <property type="entry name" value="OXIDOREDUCTASE, SHORT-CHAIN DEHYDROGENASE/REDUCTASE FAMILY (AFU_ORTHOLOGUE AFUA_5G02870)"/>
    <property type="match status" value="1"/>
</dbReference>
<dbReference type="SMART" id="SM00822">
    <property type="entry name" value="PKS_KR"/>
    <property type="match status" value="1"/>
</dbReference>
<dbReference type="InterPro" id="IPR036291">
    <property type="entry name" value="NAD(P)-bd_dom_sf"/>
</dbReference>
<feature type="domain" description="Ketoreductase" evidence="4">
    <location>
        <begin position="6"/>
        <end position="188"/>
    </location>
</feature>
<proteinExistence type="inferred from homology"/>
<protein>
    <submittedName>
        <fullName evidence="5">SDR family oxidoreductase</fullName>
    </submittedName>
</protein>
<sequence length="243" mass="24580">MDLQGTTALVTGATAGIGRATAEALAADGAHVLVAGRDADRAAEVVEAIAAAAGRARAVTVDLTAPGGVDDLLERAGEHGPLDVLVNNAGTYAFLPTADTDRQTFDAMVDLNVRVPFFLTAAVGREMAARGRGKIVNISSVAAHVGTPSSAAYGASKAALESLTRSWATEFGPHGVNVNAVAPGPTHTLGTSAFRSGVEVMMKDSPAGRPAEPAEIAQAVLFLVRNDFAHGTTVVVDGGLAIS</sequence>
<dbReference type="Gene3D" id="3.40.50.720">
    <property type="entry name" value="NAD(P)-binding Rossmann-like Domain"/>
    <property type="match status" value="1"/>
</dbReference>
<dbReference type="RefSeq" id="WP_345713228.1">
    <property type="nucleotide sequence ID" value="NZ_BAABIL010000461.1"/>
</dbReference>
<dbReference type="Proteomes" id="UP001501195">
    <property type="component" value="Unassembled WGS sequence"/>
</dbReference>
<reference evidence="6" key="1">
    <citation type="journal article" date="2019" name="Int. J. Syst. Evol. Microbiol.">
        <title>The Global Catalogue of Microorganisms (GCM) 10K type strain sequencing project: providing services to taxonomists for standard genome sequencing and annotation.</title>
        <authorList>
            <consortium name="The Broad Institute Genomics Platform"/>
            <consortium name="The Broad Institute Genome Sequencing Center for Infectious Disease"/>
            <person name="Wu L."/>
            <person name="Ma J."/>
        </authorList>
    </citation>
    <scope>NUCLEOTIDE SEQUENCE [LARGE SCALE GENOMIC DNA]</scope>
    <source>
        <strain evidence="6">JCM 18126</strain>
    </source>
</reference>
<dbReference type="EMBL" id="BAABIL010000461">
    <property type="protein sequence ID" value="GAA4988457.1"/>
    <property type="molecule type" value="Genomic_DNA"/>
</dbReference>
<dbReference type="PANTHER" id="PTHR43639:SF1">
    <property type="entry name" value="SHORT-CHAIN DEHYDROGENASE_REDUCTASE FAMILY PROTEIN"/>
    <property type="match status" value="1"/>
</dbReference>
<evidence type="ECO:0000256" key="1">
    <source>
        <dbReference type="ARBA" id="ARBA00006484"/>
    </source>
</evidence>
<accession>A0ABP9I614</accession>